<comment type="caution">
    <text evidence="2">The sequence shown here is derived from an EMBL/GenBank/DDBJ whole genome shotgun (WGS) entry which is preliminary data.</text>
</comment>
<evidence type="ECO:0000313" key="3">
    <source>
        <dbReference type="Proteomes" id="UP000295110"/>
    </source>
</evidence>
<name>A0A4R3VBX5_ROSSA</name>
<feature type="region of interest" description="Disordered" evidence="1">
    <location>
        <begin position="74"/>
        <end position="121"/>
    </location>
</feature>
<protein>
    <submittedName>
        <fullName evidence="2">Uncharacterized protein</fullName>
    </submittedName>
</protein>
<sequence length="121" mass="12426">MRIPKSRHAGGWQAPALVAAIATLVASTGLDVIDDPQPLDAQLSSALHKAGDTLALWQAQLSRGLQVTLRAVADGSSAPRPDGAASTVVAQAAPPLPPLPPPAAAGRDRQQPLRADLAPRR</sequence>
<dbReference type="RefSeq" id="WP_132570550.1">
    <property type="nucleotide sequence ID" value="NZ_SGUF01000070.1"/>
</dbReference>
<gene>
    <name evidence="2" type="ORF">EV671_100614</name>
</gene>
<evidence type="ECO:0000256" key="1">
    <source>
        <dbReference type="SAM" id="MobiDB-lite"/>
    </source>
</evidence>
<organism evidence="2 3">
    <name type="scientific">Roseateles saccharophilus</name>
    <name type="common">Pseudomonas saccharophila</name>
    <dbReference type="NCBI Taxonomy" id="304"/>
    <lineage>
        <taxon>Bacteria</taxon>
        <taxon>Pseudomonadati</taxon>
        <taxon>Pseudomonadota</taxon>
        <taxon>Betaproteobacteria</taxon>
        <taxon>Burkholderiales</taxon>
        <taxon>Sphaerotilaceae</taxon>
        <taxon>Roseateles</taxon>
    </lineage>
</organism>
<dbReference type="EMBL" id="SMBU01000006">
    <property type="protein sequence ID" value="TCV01088.1"/>
    <property type="molecule type" value="Genomic_DNA"/>
</dbReference>
<proteinExistence type="predicted"/>
<keyword evidence="3" id="KW-1185">Reference proteome</keyword>
<feature type="compositionally biased region" description="Pro residues" evidence="1">
    <location>
        <begin position="94"/>
        <end position="103"/>
    </location>
</feature>
<dbReference type="OrthoDB" id="8901901at2"/>
<reference evidence="2 3" key="1">
    <citation type="submission" date="2019-03" db="EMBL/GenBank/DDBJ databases">
        <title>Genomic Encyclopedia of Type Strains, Phase IV (KMG-IV): sequencing the most valuable type-strain genomes for metagenomic binning, comparative biology and taxonomic classification.</title>
        <authorList>
            <person name="Goeker M."/>
        </authorList>
    </citation>
    <scope>NUCLEOTIDE SEQUENCE [LARGE SCALE GENOMIC DNA]</scope>
    <source>
        <strain evidence="2 3">DSM 654</strain>
    </source>
</reference>
<feature type="compositionally biased region" description="Basic and acidic residues" evidence="1">
    <location>
        <begin position="106"/>
        <end position="121"/>
    </location>
</feature>
<evidence type="ECO:0000313" key="2">
    <source>
        <dbReference type="EMBL" id="TCV01088.1"/>
    </source>
</evidence>
<dbReference type="Proteomes" id="UP000295110">
    <property type="component" value="Unassembled WGS sequence"/>
</dbReference>
<dbReference type="AlphaFoldDB" id="A0A4R3VBX5"/>
<accession>A0A4R3VBX5</accession>